<name>A0A9W8III9_9FUNG</name>
<dbReference type="AlphaFoldDB" id="A0A9W8III9"/>
<proteinExistence type="predicted"/>
<organism evidence="2 3">
    <name type="scientific">Coemansia aciculifera</name>
    <dbReference type="NCBI Taxonomy" id="417176"/>
    <lineage>
        <taxon>Eukaryota</taxon>
        <taxon>Fungi</taxon>
        <taxon>Fungi incertae sedis</taxon>
        <taxon>Zoopagomycota</taxon>
        <taxon>Kickxellomycotina</taxon>
        <taxon>Kickxellomycetes</taxon>
        <taxon>Kickxellales</taxon>
        <taxon>Kickxellaceae</taxon>
        <taxon>Coemansia</taxon>
    </lineage>
</organism>
<feature type="region of interest" description="Disordered" evidence="1">
    <location>
        <begin position="1"/>
        <end position="21"/>
    </location>
</feature>
<evidence type="ECO:0000313" key="2">
    <source>
        <dbReference type="EMBL" id="KAJ2860600.1"/>
    </source>
</evidence>
<evidence type="ECO:0000313" key="3">
    <source>
        <dbReference type="Proteomes" id="UP001140074"/>
    </source>
</evidence>
<reference evidence="2" key="1">
    <citation type="submission" date="2022-07" db="EMBL/GenBank/DDBJ databases">
        <title>Phylogenomic reconstructions and comparative analyses of Kickxellomycotina fungi.</title>
        <authorList>
            <person name="Reynolds N.K."/>
            <person name="Stajich J.E."/>
            <person name="Barry K."/>
            <person name="Grigoriev I.V."/>
            <person name="Crous P."/>
            <person name="Smith M.E."/>
        </authorList>
    </citation>
    <scope>NUCLEOTIDE SEQUENCE</scope>
    <source>
        <strain evidence="2">RSA 476</strain>
    </source>
</reference>
<dbReference type="Proteomes" id="UP001140074">
    <property type="component" value="Unassembled WGS sequence"/>
</dbReference>
<dbReference type="EMBL" id="JANBUY010000285">
    <property type="protein sequence ID" value="KAJ2860600.1"/>
    <property type="molecule type" value="Genomic_DNA"/>
</dbReference>
<comment type="caution">
    <text evidence="2">The sequence shown here is derived from an EMBL/GenBank/DDBJ whole genome shotgun (WGS) entry which is preliminary data.</text>
</comment>
<accession>A0A9W8III9</accession>
<keyword evidence="3" id="KW-1185">Reference proteome</keyword>
<evidence type="ECO:0000256" key="1">
    <source>
        <dbReference type="SAM" id="MobiDB-lite"/>
    </source>
</evidence>
<gene>
    <name evidence="2" type="ORF">GGH94_005406</name>
</gene>
<protein>
    <submittedName>
        <fullName evidence="2">Uncharacterized protein</fullName>
    </submittedName>
</protein>
<sequence length="550" mass="62261">MVVEYLEGRPRSELNQDTTEHQHSKAILTPLLSVSECWRAAALSSICDHCELTFDHRHQVTKVTIPALPADFSYRGFRQAPLVKRVMVTANLWRDMCDGAFCKTMSTVLYESLLFPSASVLWVCLDEDKDEDYDSDSDSDSDSEITQEQVTRFSRSLLKLVPNATCVAVKLLVINNSVPNYRQLYDVLILELCYERVSKLDVYSDQDIKPLSLGLHSVCELSRIFLGPAVSCAPFVHLAYRNAGTLEVLDIERVEESDWRNLIYGSTDVPATYTNLTYFDIHILDVPYSSTWAAIADTTPFPILSSLGIYDYYPFDDDVLFRGNGGTLQYLCIPFSALARSVFGRFDIFKRSGVRRMNRISIGKVTNEDDAFLEGNADGHIGRSLQRVYEVAATLRVKNDSSERHMFNALKSAPRLANIQHLYFSRETFKLDDLVCLVAALPSLVSISCTVSGIGPEIEAISEDKRPSSLRTKHYPLSNNFRKLRILNSSNIPTQDIAYIGMLLAVLCPKFGHVDLSSELRYMFNREIAWAMINDPFRPYSSCLERLVYR</sequence>